<dbReference type="PANTHER" id="PTHR35010:SF2">
    <property type="entry name" value="BLL4672 PROTEIN"/>
    <property type="match status" value="1"/>
</dbReference>
<name>A0A6J4JVN0_9ACTN</name>
<dbReference type="InterPro" id="IPR010982">
    <property type="entry name" value="Lambda_DNA-bd_dom_sf"/>
</dbReference>
<dbReference type="InterPro" id="IPR041413">
    <property type="entry name" value="MLTR_LBD"/>
</dbReference>
<accession>A0A6J4JVN0</accession>
<dbReference type="Gene3D" id="1.10.260.40">
    <property type="entry name" value="lambda repressor-like DNA-binding domains"/>
    <property type="match status" value="1"/>
</dbReference>
<keyword evidence="2" id="KW-0238">DNA-binding</keyword>
<dbReference type="GO" id="GO:0003677">
    <property type="term" value="F:DNA binding"/>
    <property type="evidence" value="ECO:0007669"/>
    <property type="project" value="UniProtKB-KW"/>
</dbReference>
<feature type="domain" description="HTH cro/C1-type" evidence="1">
    <location>
        <begin position="30"/>
        <end position="81"/>
    </location>
</feature>
<dbReference type="Pfam" id="PF13560">
    <property type="entry name" value="HTH_31"/>
    <property type="match status" value="1"/>
</dbReference>
<dbReference type="PANTHER" id="PTHR35010">
    <property type="entry name" value="BLL4672 PROTEIN-RELATED"/>
    <property type="match status" value="1"/>
</dbReference>
<gene>
    <name evidence="2" type="ORF">AVDCRST_MAG41-4218</name>
</gene>
<dbReference type="CDD" id="cd00093">
    <property type="entry name" value="HTH_XRE"/>
    <property type="match status" value="1"/>
</dbReference>
<dbReference type="PROSITE" id="PS50943">
    <property type="entry name" value="HTH_CROC1"/>
    <property type="match status" value="1"/>
</dbReference>
<evidence type="ECO:0000259" key="1">
    <source>
        <dbReference type="PROSITE" id="PS50943"/>
    </source>
</evidence>
<dbReference type="Gene3D" id="3.30.450.180">
    <property type="match status" value="1"/>
</dbReference>
<organism evidence="2">
    <name type="scientific">uncultured Mycobacteriales bacterium</name>
    <dbReference type="NCBI Taxonomy" id="581187"/>
    <lineage>
        <taxon>Bacteria</taxon>
        <taxon>Bacillati</taxon>
        <taxon>Actinomycetota</taxon>
        <taxon>Actinomycetes</taxon>
        <taxon>Mycobacteriales</taxon>
        <taxon>environmental samples</taxon>
    </lineage>
</organism>
<sequence length="277" mass="29813">MDRAVLGRTLAAARGRITPGDVGLPAGDRRRVAGLRREEVAQLAGISVDYLVRLEQGRGPTPSDQVLAALARALRLTRDERDHLYALAGAPPPLPGHIDTLVRPSTLRLLDRMTDLPVLVLDAKGDLLAWNAMTIALLGDFTALPAGERNVLRWHFLGARPNPDRAAAERNAAESVADLRAVAARYPADPGLRRLLAALDESPDFRRLWAEGRVASRRSSRKTIDHPEVGPVTLDCDALLLPDADQKMIVYSAAPGTPAADALALLRVLGARQLTGT</sequence>
<protein>
    <submittedName>
        <fullName evidence="2">DNA-binding protein</fullName>
    </submittedName>
</protein>
<dbReference type="SMART" id="SM00530">
    <property type="entry name" value="HTH_XRE"/>
    <property type="match status" value="1"/>
</dbReference>
<dbReference type="EMBL" id="CADCTP010000404">
    <property type="protein sequence ID" value="CAA9288772.1"/>
    <property type="molecule type" value="Genomic_DNA"/>
</dbReference>
<dbReference type="Pfam" id="PF17765">
    <property type="entry name" value="MLTR_LBD"/>
    <property type="match status" value="1"/>
</dbReference>
<dbReference type="SUPFAM" id="SSF47413">
    <property type="entry name" value="lambda repressor-like DNA-binding domains"/>
    <property type="match status" value="1"/>
</dbReference>
<dbReference type="AlphaFoldDB" id="A0A6J4JVN0"/>
<proteinExistence type="predicted"/>
<reference evidence="2" key="1">
    <citation type="submission" date="2020-02" db="EMBL/GenBank/DDBJ databases">
        <authorList>
            <person name="Meier V. D."/>
        </authorList>
    </citation>
    <scope>NUCLEOTIDE SEQUENCE</scope>
    <source>
        <strain evidence="2">AVDCRST_MAG41</strain>
    </source>
</reference>
<evidence type="ECO:0000313" key="2">
    <source>
        <dbReference type="EMBL" id="CAA9288772.1"/>
    </source>
</evidence>
<dbReference type="InterPro" id="IPR001387">
    <property type="entry name" value="Cro/C1-type_HTH"/>
</dbReference>